<reference evidence="2" key="1">
    <citation type="submission" date="2019-11" db="EMBL/GenBank/DDBJ databases">
        <authorList>
            <person name="Liu Y."/>
            <person name="Hou J."/>
            <person name="Li T.-Q."/>
            <person name="Guan C.-H."/>
            <person name="Wu X."/>
            <person name="Wu H.-Z."/>
            <person name="Ling F."/>
            <person name="Zhang R."/>
            <person name="Shi X.-G."/>
            <person name="Ren J.-P."/>
            <person name="Chen E.-F."/>
            <person name="Sun J.-M."/>
        </authorList>
    </citation>
    <scope>NUCLEOTIDE SEQUENCE</scope>
    <source>
        <strain evidence="2">Adult_tree_wgs_1</strain>
        <tissue evidence="2">Leaves</tissue>
    </source>
</reference>
<evidence type="ECO:0000256" key="1">
    <source>
        <dbReference type="SAM" id="Phobius"/>
    </source>
</evidence>
<keyword evidence="1" id="KW-0812">Transmembrane</keyword>
<dbReference type="Proteomes" id="UP000626092">
    <property type="component" value="Unassembled WGS sequence"/>
</dbReference>
<dbReference type="OrthoDB" id="10573297at2759"/>
<gene>
    <name evidence="2" type="ORF">RHSIM_Rhsim07G0196000</name>
</gene>
<evidence type="ECO:0000313" key="3">
    <source>
        <dbReference type="Proteomes" id="UP000626092"/>
    </source>
</evidence>
<keyword evidence="1" id="KW-1133">Transmembrane helix</keyword>
<sequence>MEMEEGEISHKKLDGIVDGMEDLEEIGNTPIAYVKCFYKKEFLDFVGNDDNTTRTFIITVVSTMGSVIGFIVCVCIFLKRRKQKKNPK</sequence>
<keyword evidence="3" id="KW-1185">Reference proteome</keyword>
<name>A0A834GQB1_RHOSS</name>
<dbReference type="AlphaFoldDB" id="A0A834GQB1"/>
<keyword evidence="1" id="KW-0472">Membrane</keyword>
<proteinExistence type="predicted"/>
<feature type="transmembrane region" description="Helical" evidence="1">
    <location>
        <begin position="56"/>
        <end position="78"/>
    </location>
</feature>
<dbReference type="EMBL" id="WJXA01000007">
    <property type="protein sequence ID" value="KAF7137175.1"/>
    <property type="molecule type" value="Genomic_DNA"/>
</dbReference>
<comment type="caution">
    <text evidence="2">The sequence shown here is derived from an EMBL/GenBank/DDBJ whole genome shotgun (WGS) entry which is preliminary data.</text>
</comment>
<evidence type="ECO:0000313" key="2">
    <source>
        <dbReference type="EMBL" id="KAF7137175.1"/>
    </source>
</evidence>
<accession>A0A834GQB1</accession>
<protein>
    <submittedName>
        <fullName evidence="2">Uncharacterized protein</fullName>
    </submittedName>
</protein>
<organism evidence="2 3">
    <name type="scientific">Rhododendron simsii</name>
    <name type="common">Sims's rhododendron</name>
    <dbReference type="NCBI Taxonomy" id="118357"/>
    <lineage>
        <taxon>Eukaryota</taxon>
        <taxon>Viridiplantae</taxon>
        <taxon>Streptophyta</taxon>
        <taxon>Embryophyta</taxon>
        <taxon>Tracheophyta</taxon>
        <taxon>Spermatophyta</taxon>
        <taxon>Magnoliopsida</taxon>
        <taxon>eudicotyledons</taxon>
        <taxon>Gunneridae</taxon>
        <taxon>Pentapetalae</taxon>
        <taxon>asterids</taxon>
        <taxon>Ericales</taxon>
        <taxon>Ericaceae</taxon>
        <taxon>Ericoideae</taxon>
        <taxon>Rhodoreae</taxon>
        <taxon>Rhododendron</taxon>
    </lineage>
</organism>